<protein>
    <submittedName>
        <fullName evidence="3">Glycerate kinase</fullName>
    </submittedName>
</protein>
<dbReference type="Pfam" id="PF13660">
    <property type="entry name" value="DUF4147"/>
    <property type="match status" value="1"/>
</dbReference>
<dbReference type="GO" id="GO:0005737">
    <property type="term" value="C:cytoplasm"/>
    <property type="evidence" value="ECO:0007669"/>
    <property type="project" value="TreeGrafter"/>
</dbReference>
<sequence>MSASHDIRHFLDVLFRTAIRAADPAFCLPPSLPPLSARGKTVVIGAGKAAAAMAAALENHWGNQGNYSGIVITRYGHEVPTSRIRVLSAAHPVPDAAGMEATGQLMDAVTGLSAEDRVICLISGGGSALLVKPVAPITLGEKQELNQKLLKSGASISEMNCVRRHISQVKGGKLAAVCFPAQVHMFAISDVPGDDFLDIASGPTCADPTTCDDALAILQRYGIAPAASILSVLQNKTGETIKPGDARLANVTSAMIATPQMALQAAADICQQNGIPAHIMGDRIEGEARDVARVMAGIALQIRHHGQPFARPCILLSGGETTVTIRGRGRGGRNVEFLLALAHALKGEKGIYAIAGDTDGIDGLEEIAGAFIAPDTIARAEKAGMNIGNELADNNAHGFFEKLGDSIITGPTLTNVNDFRAILVT</sequence>
<dbReference type="InterPro" id="IPR037035">
    <property type="entry name" value="GK-like_C_sf"/>
</dbReference>
<organism evidence="3 4">
    <name type="scientific">Thalassospira marina</name>
    <dbReference type="NCBI Taxonomy" id="2048283"/>
    <lineage>
        <taxon>Bacteria</taxon>
        <taxon>Pseudomonadati</taxon>
        <taxon>Pseudomonadota</taxon>
        <taxon>Alphaproteobacteria</taxon>
        <taxon>Rhodospirillales</taxon>
        <taxon>Thalassospiraceae</taxon>
        <taxon>Thalassospira</taxon>
    </lineage>
</organism>
<reference evidence="3 4" key="1">
    <citation type="submission" date="2017-09" db="EMBL/GenBank/DDBJ databases">
        <title>Biodiversity and function of Thalassospira species in the particle-attached aromatic-hydrocarbon-degrading consortia from the surface seawater of the South China Sea.</title>
        <authorList>
            <person name="Dong C."/>
            <person name="Liu R."/>
            <person name="Shao Z."/>
        </authorList>
    </citation>
    <scope>NUCLEOTIDE SEQUENCE [LARGE SCALE GENOMIC DNA]</scope>
    <source>
        <strain evidence="3 4">CSC1P2</strain>
    </source>
</reference>
<dbReference type="EMBL" id="NWTK01000001">
    <property type="protein sequence ID" value="PKR56194.1"/>
    <property type="molecule type" value="Genomic_DNA"/>
</dbReference>
<evidence type="ECO:0000313" key="3">
    <source>
        <dbReference type="EMBL" id="PKR56194.1"/>
    </source>
</evidence>
<dbReference type="PANTHER" id="PTHR12227:SF0">
    <property type="entry name" value="GLYCERATE KINASE"/>
    <property type="match status" value="1"/>
</dbReference>
<evidence type="ECO:0000259" key="2">
    <source>
        <dbReference type="Pfam" id="PF13660"/>
    </source>
</evidence>
<dbReference type="Gene3D" id="3.40.1480.10">
    <property type="entry name" value="MOFRL domain"/>
    <property type="match status" value="1"/>
</dbReference>
<dbReference type="FunFam" id="3.40.1480.10:FF:000002">
    <property type="entry name" value="Glycerate kinase"/>
    <property type="match status" value="1"/>
</dbReference>
<dbReference type="OrthoDB" id="9766552at2"/>
<evidence type="ECO:0000313" key="4">
    <source>
        <dbReference type="Proteomes" id="UP000233597"/>
    </source>
</evidence>
<name>A0A2N3L049_9PROT</name>
<feature type="domain" description="MOFRL-associated" evidence="2">
    <location>
        <begin position="13"/>
        <end position="233"/>
    </location>
</feature>
<feature type="domain" description="MOFRL" evidence="1">
    <location>
        <begin position="313"/>
        <end position="418"/>
    </location>
</feature>
<dbReference type="InterPro" id="IPR039760">
    <property type="entry name" value="MOFRL_protein"/>
</dbReference>
<keyword evidence="3" id="KW-0808">Transferase</keyword>
<gene>
    <name evidence="3" type="ORF">COO20_00065</name>
</gene>
<accession>A0A2N3L049</accession>
<keyword evidence="3" id="KW-0418">Kinase</keyword>
<comment type="caution">
    <text evidence="3">The sequence shown here is derived from an EMBL/GenBank/DDBJ whole genome shotgun (WGS) entry which is preliminary data.</text>
</comment>
<dbReference type="Proteomes" id="UP000233597">
    <property type="component" value="Unassembled WGS sequence"/>
</dbReference>
<proteinExistence type="predicted"/>
<dbReference type="Gene3D" id="3.40.50.10180">
    <property type="entry name" value="Glycerate kinase, MOFRL-like N-terminal domain"/>
    <property type="match status" value="1"/>
</dbReference>
<dbReference type="InterPro" id="IPR007835">
    <property type="entry name" value="MOFRL"/>
</dbReference>
<dbReference type="GO" id="GO:0008887">
    <property type="term" value="F:glycerate kinase activity"/>
    <property type="evidence" value="ECO:0007669"/>
    <property type="project" value="InterPro"/>
</dbReference>
<dbReference type="InterPro" id="IPR025286">
    <property type="entry name" value="MOFRL_assoc_dom"/>
</dbReference>
<dbReference type="InterPro" id="IPR038614">
    <property type="entry name" value="GK_N_sf"/>
</dbReference>
<dbReference type="AlphaFoldDB" id="A0A2N3L049"/>
<evidence type="ECO:0000259" key="1">
    <source>
        <dbReference type="Pfam" id="PF05161"/>
    </source>
</evidence>
<dbReference type="SUPFAM" id="SSF82544">
    <property type="entry name" value="GckA/TtuD-like"/>
    <property type="match status" value="1"/>
</dbReference>
<dbReference type="Pfam" id="PF05161">
    <property type="entry name" value="MOFRL"/>
    <property type="match status" value="1"/>
</dbReference>
<dbReference type="PANTHER" id="PTHR12227">
    <property type="entry name" value="GLYCERATE KINASE"/>
    <property type="match status" value="1"/>
</dbReference>